<evidence type="ECO:0000313" key="2">
    <source>
        <dbReference type="Proteomes" id="UP000789901"/>
    </source>
</evidence>
<dbReference type="EMBL" id="CAJVQB010128320">
    <property type="protein sequence ID" value="CAG8853721.1"/>
    <property type="molecule type" value="Genomic_DNA"/>
</dbReference>
<proteinExistence type="predicted"/>
<feature type="non-terminal residue" evidence="1">
    <location>
        <position position="1"/>
    </location>
</feature>
<dbReference type="Proteomes" id="UP000789901">
    <property type="component" value="Unassembled WGS sequence"/>
</dbReference>
<sequence length="74" mass="8610">SREDFFSNFGIDYSVPQICGFAFSEEDINYAIEQLQNEKASFNGTNREITSNENEQTSSYTMLPDIFLLLWKVR</sequence>
<gene>
    <name evidence="1" type="ORF">GMARGA_LOCUS42542</name>
</gene>
<evidence type="ECO:0000313" key="1">
    <source>
        <dbReference type="EMBL" id="CAG8853721.1"/>
    </source>
</evidence>
<protein>
    <submittedName>
        <fullName evidence="1">27180_t:CDS:1</fullName>
    </submittedName>
</protein>
<feature type="non-terminal residue" evidence="1">
    <location>
        <position position="74"/>
    </location>
</feature>
<organism evidence="1 2">
    <name type="scientific">Gigaspora margarita</name>
    <dbReference type="NCBI Taxonomy" id="4874"/>
    <lineage>
        <taxon>Eukaryota</taxon>
        <taxon>Fungi</taxon>
        <taxon>Fungi incertae sedis</taxon>
        <taxon>Mucoromycota</taxon>
        <taxon>Glomeromycotina</taxon>
        <taxon>Glomeromycetes</taxon>
        <taxon>Diversisporales</taxon>
        <taxon>Gigasporaceae</taxon>
        <taxon>Gigaspora</taxon>
    </lineage>
</organism>
<name>A0ABN7XH46_GIGMA</name>
<accession>A0ABN7XH46</accession>
<keyword evidence="2" id="KW-1185">Reference proteome</keyword>
<reference evidence="1 2" key="1">
    <citation type="submission" date="2021-06" db="EMBL/GenBank/DDBJ databases">
        <authorList>
            <person name="Kallberg Y."/>
            <person name="Tangrot J."/>
            <person name="Rosling A."/>
        </authorList>
    </citation>
    <scope>NUCLEOTIDE SEQUENCE [LARGE SCALE GENOMIC DNA]</scope>
    <source>
        <strain evidence="1 2">120-4 pot B 10/14</strain>
    </source>
</reference>
<comment type="caution">
    <text evidence="1">The sequence shown here is derived from an EMBL/GenBank/DDBJ whole genome shotgun (WGS) entry which is preliminary data.</text>
</comment>